<sequence length="150" mass="17605">MKNEKLTMKERPVTPQQVKALQAQFHKMGFSDEDRHGFISQFTSGRTDSTAGLTKEEAGLLLTRFNREEADRLRKQARALVKQIFSLSFRISCLNKNYTNDTEADFEMNKAKINQFCRTRSKFRKNLTEMSLEELKEVKRQFEAMARKEE</sequence>
<accession>A0A8S5M784</accession>
<organism evidence="1">
    <name type="scientific">Myoviridae sp. ctAbS6</name>
    <dbReference type="NCBI Taxonomy" id="2826628"/>
    <lineage>
        <taxon>Viruses</taxon>
        <taxon>Duplodnaviria</taxon>
        <taxon>Heunggongvirae</taxon>
        <taxon>Uroviricota</taxon>
        <taxon>Caudoviricetes</taxon>
    </lineage>
</organism>
<evidence type="ECO:0000313" key="1">
    <source>
        <dbReference type="EMBL" id="DAD78024.1"/>
    </source>
</evidence>
<proteinExistence type="predicted"/>
<reference evidence="1" key="1">
    <citation type="journal article" date="2021" name="Proc. Natl. Acad. Sci. U.S.A.">
        <title>A Catalog of Tens of Thousands of Viruses from Human Metagenomes Reveals Hidden Associations with Chronic Diseases.</title>
        <authorList>
            <person name="Tisza M.J."/>
            <person name="Buck C.B."/>
        </authorList>
    </citation>
    <scope>NUCLEOTIDE SEQUENCE</scope>
    <source>
        <strain evidence="1">CtAbS6</strain>
    </source>
</reference>
<dbReference type="EMBL" id="BK014838">
    <property type="protein sequence ID" value="DAD78024.1"/>
    <property type="molecule type" value="Genomic_DNA"/>
</dbReference>
<name>A0A8S5M784_9CAUD</name>
<protein>
    <submittedName>
        <fullName evidence="1">Uncharacterized protein</fullName>
    </submittedName>
</protein>